<comment type="caution">
    <text evidence="1">The sequence shown here is derived from an EMBL/GenBank/DDBJ whole genome shotgun (WGS) entry which is preliminary data.</text>
</comment>
<name>A0AAV4WM11_9ARAC</name>
<evidence type="ECO:0000313" key="2">
    <source>
        <dbReference type="Proteomes" id="UP001054837"/>
    </source>
</evidence>
<gene>
    <name evidence="1" type="ORF">CDAR_548451</name>
</gene>
<protein>
    <submittedName>
        <fullName evidence="1">Uncharacterized protein</fullName>
    </submittedName>
</protein>
<dbReference type="Proteomes" id="UP001054837">
    <property type="component" value="Unassembled WGS sequence"/>
</dbReference>
<dbReference type="AlphaFoldDB" id="A0AAV4WM11"/>
<reference evidence="1 2" key="1">
    <citation type="submission" date="2021-06" db="EMBL/GenBank/DDBJ databases">
        <title>Caerostris darwini draft genome.</title>
        <authorList>
            <person name="Kono N."/>
            <person name="Arakawa K."/>
        </authorList>
    </citation>
    <scope>NUCLEOTIDE SEQUENCE [LARGE SCALE GENOMIC DNA]</scope>
</reference>
<proteinExistence type="predicted"/>
<accession>A0AAV4WM11</accession>
<organism evidence="1 2">
    <name type="scientific">Caerostris darwini</name>
    <dbReference type="NCBI Taxonomy" id="1538125"/>
    <lineage>
        <taxon>Eukaryota</taxon>
        <taxon>Metazoa</taxon>
        <taxon>Ecdysozoa</taxon>
        <taxon>Arthropoda</taxon>
        <taxon>Chelicerata</taxon>
        <taxon>Arachnida</taxon>
        <taxon>Araneae</taxon>
        <taxon>Araneomorphae</taxon>
        <taxon>Entelegynae</taxon>
        <taxon>Araneoidea</taxon>
        <taxon>Araneidae</taxon>
        <taxon>Caerostris</taxon>
    </lineage>
</organism>
<keyword evidence="2" id="KW-1185">Reference proteome</keyword>
<evidence type="ECO:0000313" key="1">
    <source>
        <dbReference type="EMBL" id="GIY82440.1"/>
    </source>
</evidence>
<sequence>MLRNYPVLDATCKSPLKVILQVRFLNLPIKEGNTYRICGAEGAPLCCSPEVGRAPSRPAVSGHIGIRGPDQADRNLKVSGTGVRVLLEDPRSDWAGGGAPLLSYRKGWLFPVLNGLACVTKPTGKQHSTQK</sequence>
<dbReference type="EMBL" id="BPLQ01014724">
    <property type="protein sequence ID" value="GIY82440.1"/>
    <property type="molecule type" value="Genomic_DNA"/>
</dbReference>